<gene>
    <name evidence="6" type="ORF">B9T62_34690</name>
</gene>
<protein>
    <recommendedName>
        <fullName evidence="2">N-acetylmuramoyl-L-alanine amidase</fullName>
        <ecNumber evidence="2">3.5.1.28</ecNumber>
    </recommendedName>
</protein>
<evidence type="ECO:0000256" key="4">
    <source>
        <dbReference type="ARBA" id="ARBA00023316"/>
    </source>
</evidence>
<sequence>MQIIQKGNKYTNSSSRDGHIPIMIVDHISGGSMGSMDNWFQSSGNEVSSAHFGVSKAGAIHQYVDIQRMAWGNGLVAADTRKAPSALVKEMAPVNPNKYSVSIEHEGTDGMLTEAQYAATVWLHTFISNEVERLYGKPITLDRKHIVGHFQIDPIRKPYCPGPKFPWARLYGDLKAKEGFEVKATKAKVTVNGQKLKADALLIDGTTYIPLRAVTEALGAEIGWDNITKTASVTK</sequence>
<dbReference type="SUPFAM" id="SSF55383">
    <property type="entry name" value="Copper amine oxidase, domain N"/>
    <property type="match status" value="1"/>
</dbReference>
<dbReference type="GO" id="GO:0009253">
    <property type="term" value="P:peptidoglycan catabolic process"/>
    <property type="evidence" value="ECO:0007669"/>
    <property type="project" value="InterPro"/>
</dbReference>
<dbReference type="PANTHER" id="PTHR30417">
    <property type="entry name" value="N-ACETYLMURAMOYL-L-ALANINE AMIDASE AMID"/>
    <property type="match status" value="1"/>
</dbReference>
<dbReference type="EMBL" id="CP021780">
    <property type="protein sequence ID" value="ASA25432.1"/>
    <property type="molecule type" value="Genomic_DNA"/>
</dbReference>
<proteinExistence type="predicted"/>
<dbReference type="EC" id="3.5.1.28" evidence="2"/>
<dbReference type="OrthoDB" id="9794294at2"/>
<dbReference type="Pfam" id="PF07833">
    <property type="entry name" value="Cu_amine_oxidN1"/>
    <property type="match status" value="1"/>
</dbReference>
<evidence type="ECO:0000313" key="6">
    <source>
        <dbReference type="EMBL" id="ASA25432.1"/>
    </source>
</evidence>
<evidence type="ECO:0000256" key="1">
    <source>
        <dbReference type="ARBA" id="ARBA00001561"/>
    </source>
</evidence>
<keyword evidence="7" id="KW-1185">Reference proteome</keyword>
<feature type="domain" description="N-acetylmuramoyl-L-alanine amidase" evidence="5">
    <location>
        <begin position="8"/>
        <end position="162"/>
    </location>
</feature>
<dbReference type="SUPFAM" id="SSF55846">
    <property type="entry name" value="N-acetylmuramoyl-L-alanine amidase-like"/>
    <property type="match status" value="1"/>
</dbReference>
<dbReference type="CDD" id="cd06583">
    <property type="entry name" value="PGRP"/>
    <property type="match status" value="1"/>
</dbReference>
<dbReference type="PANTHER" id="PTHR30417:SF1">
    <property type="entry name" value="N-ACETYLMURAMOYL-L-ALANINE AMIDASE AMID"/>
    <property type="match status" value="1"/>
</dbReference>
<dbReference type="InterPro" id="IPR012854">
    <property type="entry name" value="Cu_amine_oxidase-like_N"/>
</dbReference>
<dbReference type="Gene3D" id="3.30.457.10">
    <property type="entry name" value="Copper amine oxidase-like, N-terminal domain"/>
    <property type="match status" value="1"/>
</dbReference>
<dbReference type="AlphaFoldDB" id="A0A2Z2KTX8"/>
<dbReference type="InterPro" id="IPR002502">
    <property type="entry name" value="Amidase_domain"/>
</dbReference>
<dbReference type="GO" id="GO:0071555">
    <property type="term" value="P:cell wall organization"/>
    <property type="evidence" value="ECO:0007669"/>
    <property type="project" value="UniProtKB-KW"/>
</dbReference>
<name>A0A2Z2KTX8_9BACL</name>
<organism evidence="6 7">
    <name type="scientific">Paenibacillus donghaensis</name>
    <dbReference type="NCBI Taxonomy" id="414771"/>
    <lineage>
        <taxon>Bacteria</taxon>
        <taxon>Bacillati</taxon>
        <taxon>Bacillota</taxon>
        <taxon>Bacilli</taxon>
        <taxon>Bacillales</taxon>
        <taxon>Paenibacillaceae</taxon>
        <taxon>Paenibacillus</taxon>
    </lineage>
</organism>
<reference evidence="6 7" key="1">
    <citation type="submission" date="2017-06" db="EMBL/GenBank/DDBJ databases">
        <title>Complete genome sequence of Paenibacillus donghaensis KCTC 13049T isolated from East Sea sediment, South Korea.</title>
        <authorList>
            <person name="Jung B.K."/>
            <person name="Hong S.-J."/>
            <person name="Shin J.-H."/>
        </authorList>
    </citation>
    <scope>NUCLEOTIDE SEQUENCE [LARGE SCALE GENOMIC DNA]</scope>
    <source>
        <strain evidence="6 7">KCTC 13049</strain>
    </source>
</reference>
<dbReference type="SMART" id="SM00644">
    <property type="entry name" value="Ami_2"/>
    <property type="match status" value="1"/>
</dbReference>
<dbReference type="GO" id="GO:0009254">
    <property type="term" value="P:peptidoglycan turnover"/>
    <property type="evidence" value="ECO:0007669"/>
    <property type="project" value="TreeGrafter"/>
</dbReference>
<dbReference type="GO" id="GO:0008745">
    <property type="term" value="F:N-acetylmuramoyl-L-alanine amidase activity"/>
    <property type="evidence" value="ECO:0007669"/>
    <property type="project" value="UniProtKB-EC"/>
</dbReference>
<keyword evidence="4" id="KW-0961">Cell wall biogenesis/degradation</keyword>
<dbReference type="InterPro" id="IPR036582">
    <property type="entry name" value="Mao_N_sf"/>
</dbReference>
<dbReference type="InterPro" id="IPR036505">
    <property type="entry name" value="Amidase/PGRP_sf"/>
</dbReference>
<dbReference type="InterPro" id="IPR051206">
    <property type="entry name" value="NAMLAA_amidase_2"/>
</dbReference>
<dbReference type="Gene3D" id="3.40.80.10">
    <property type="entry name" value="Peptidoglycan recognition protein-like"/>
    <property type="match status" value="1"/>
</dbReference>
<evidence type="ECO:0000313" key="7">
    <source>
        <dbReference type="Proteomes" id="UP000249890"/>
    </source>
</evidence>
<dbReference type="Proteomes" id="UP000249890">
    <property type="component" value="Chromosome"/>
</dbReference>
<keyword evidence="3" id="KW-0378">Hydrolase</keyword>
<dbReference type="RefSeq" id="WP_087919397.1">
    <property type="nucleotide sequence ID" value="NZ_CP021780.1"/>
</dbReference>
<accession>A0A2Z2KTX8</accession>
<evidence type="ECO:0000259" key="5">
    <source>
        <dbReference type="SMART" id="SM00644"/>
    </source>
</evidence>
<evidence type="ECO:0000256" key="3">
    <source>
        <dbReference type="ARBA" id="ARBA00022801"/>
    </source>
</evidence>
<dbReference type="Pfam" id="PF01510">
    <property type="entry name" value="Amidase_2"/>
    <property type="match status" value="1"/>
</dbReference>
<dbReference type="KEGG" id="pdh:B9T62_34690"/>
<evidence type="ECO:0000256" key="2">
    <source>
        <dbReference type="ARBA" id="ARBA00011901"/>
    </source>
</evidence>
<comment type="catalytic activity">
    <reaction evidence="1">
        <text>Hydrolyzes the link between N-acetylmuramoyl residues and L-amino acid residues in certain cell-wall glycopeptides.</text>
        <dbReference type="EC" id="3.5.1.28"/>
    </reaction>
</comment>